<dbReference type="InterPro" id="IPR050627">
    <property type="entry name" value="Nitroreductase/BluB"/>
</dbReference>
<keyword evidence="1" id="KW-0285">Flavoprotein</keyword>
<evidence type="ECO:0000256" key="2">
    <source>
        <dbReference type="ARBA" id="ARBA00022643"/>
    </source>
</evidence>
<dbReference type="InterPro" id="IPR000415">
    <property type="entry name" value="Nitroreductase-like"/>
</dbReference>
<evidence type="ECO:0000256" key="3">
    <source>
        <dbReference type="ARBA" id="ARBA00023002"/>
    </source>
</evidence>
<feature type="domain" description="Nitroreductase" evidence="4">
    <location>
        <begin position="5"/>
        <end position="177"/>
    </location>
</feature>
<dbReference type="PANTHER" id="PTHR23026">
    <property type="entry name" value="NADPH NITROREDUCTASE"/>
    <property type="match status" value="1"/>
</dbReference>
<organism evidence="5 6">
    <name type="scientific">Romboutsia sedimentorum</name>
    <dbReference type="NCBI Taxonomy" id="1368474"/>
    <lineage>
        <taxon>Bacteria</taxon>
        <taxon>Bacillati</taxon>
        <taxon>Bacillota</taxon>
        <taxon>Clostridia</taxon>
        <taxon>Peptostreptococcales</taxon>
        <taxon>Peptostreptococcaceae</taxon>
        <taxon>Romboutsia</taxon>
    </lineage>
</organism>
<dbReference type="Pfam" id="PF00881">
    <property type="entry name" value="Nitroreductase"/>
    <property type="match status" value="1"/>
</dbReference>
<protein>
    <submittedName>
        <fullName evidence="5">Nitroreductase family protein</fullName>
    </submittedName>
</protein>
<accession>A0ABT7EEB2</accession>
<dbReference type="RefSeq" id="WP_284133204.1">
    <property type="nucleotide sequence ID" value="NZ_JASKYM010000006.1"/>
</dbReference>
<sequence length="198" mass="22549">MLNAIENRRSIRKFSDKEVPDSVIKEIIKSGTKAPSAKNRQPWKFIVVQGDSKQEMISAFEEGFERETTSNYSLLPNSTIHIKGTKYSLEIMKDAPVTIFVINTASKGLFAELSNEERVYEFANTQSVSAAIENILIEATDRGLGTLWICDIFFAYKELHNWLNVEGEMVAAISLGHPLETPKQRPRKKIEDVIEWRK</sequence>
<dbReference type="PANTHER" id="PTHR23026:SF90">
    <property type="entry name" value="IODOTYROSINE DEIODINASE 1"/>
    <property type="match status" value="1"/>
</dbReference>
<keyword evidence="2" id="KW-0288">FMN</keyword>
<evidence type="ECO:0000313" key="6">
    <source>
        <dbReference type="Proteomes" id="UP001301012"/>
    </source>
</evidence>
<evidence type="ECO:0000256" key="1">
    <source>
        <dbReference type="ARBA" id="ARBA00022630"/>
    </source>
</evidence>
<keyword evidence="6" id="KW-1185">Reference proteome</keyword>
<name>A0ABT7EEB2_9FIRM</name>
<evidence type="ECO:0000259" key="4">
    <source>
        <dbReference type="Pfam" id="PF00881"/>
    </source>
</evidence>
<keyword evidence="3" id="KW-0560">Oxidoreductase</keyword>
<dbReference type="EMBL" id="JASKYM010000006">
    <property type="protein sequence ID" value="MDK2564276.1"/>
    <property type="molecule type" value="Genomic_DNA"/>
</dbReference>
<proteinExistence type="predicted"/>
<dbReference type="Gene3D" id="3.40.109.10">
    <property type="entry name" value="NADH Oxidase"/>
    <property type="match status" value="1"/>
</dbReference>
<gene>
    <name evidence="5" type="ORF">QOZ84_12005</name>
</gene>
<evidence type="ECO:0000313" key="5">
    <source>
        <dbReference type="EMBL" id="MDK2564276.1"/>
    </source>
</evidence>
<reference evidence="5 6" key="1">
    <citation type="submission" date="2023-05" db="EMBL/GenBank/DDBJ databases">
        <title>Rombocin, a short stable natural nisin variant, displays selective antimicrobial activity against Listeria monocytogenes and employs dual mode of action to kill target bacterial strains.</title>
        <authorList>
            <person name="Wambui J."/>
            <person name="Stephan R."/>
            <person name="Kuipers O.P."/>
        </authorList>
    </citation>
    <scope>NUCLEOTIDE SEQUENCE [LARGE SCALE GENOMIC DNA]</scope>
    <source>
        <strain evidence="5 6">RC002</strain>
    </source>
</reference>
<dbReference type="SUPFAM" id="SSF55469">
    <property type="entry name" value="FMN-dependent nitroreductase-like"/>
    <property type="match status" value="1"/>
</dbReference>
<comment type="caution">
    <text evidence="5">The sequence shown here is derived from an EMBL/GenBank/DDBJ whole genome shotgun (WGS) entry which is preliminary data.</text>
</comment>
<dbReference type="Proteomes" id="UP001301012">
    <property type="component" value="Unassembled WGS sequence"/>
</dbReference>
<dbReference type="InterPro" id="IPR029479">
    <property type="entry name" value="Nitroreductase"/>
</dbReference>